<dbReference type="WBParaSite" id="HPLM_0001730301-mRNA-1">
    <property type="protein sequence ID" value="HPLM_0001730301-mRNA-1"/>
    <property type="gene ID" value="HPLM_0001730301"/>
</dbReference>
<protein>
    <submittedName>
        <fullName evidence="3 5">Uncharacterized protein</fullName>
    </submittedName>
</protein>
<organism evidence="5">
    <name type="scientific">Haemonchus placei</name>
    <name type="common">Barber's pole worm</name>
    <dbReference type="NCBI Taxonomy" id="6290"/>
    <lineage>
        <taxon>Eukaryota</taxon>
        <taxon>Metazoa</taxon>
        <taxon>Ecdysozoa</taxon>
        <taxon>Nematoda</taxon>
        <taxon>Chromadorea</taxon>
        <taxon>Rhabditida</taxon>
        <taxon>Rhabditina</taxon>
        <taxon>Rhabditomorpha</taxon>
        <taxon>Strongyloidea</taxon>
        <taxon>Trichostrongylidae</taxon>
        <taxon>Haemonchus</taxon>
    </lineage>
</organism>
<proteinExistence type="predicted"/>
<evidence type="ECO:0000313" key="4">
    <source>
        <dbReference type="Proteomes" id="UP000268014"/>
    </source>
</evidence>
<reference evidence="5" key="1">
    <citation type="submission" date="2017-02" db="UniProtKB">
        <authorList>
            <consortium name="WormBaseParasite"/>
        </authorList>
    </citation>
    <scope>IDENTIFICATION</scope>
</reference>
<evidence type="ECO:0000256" key="2">
    <source>
        <dbReference type="SAM" id="SignalP"/>
    </source>
</evidence>
<sequence>MKSNFVLFGLLAIAAVTFAEEATPKKNELSETGTAILEKLRELRKNQESLIAKIEDDNDRELIINLFKTELAADADETEKDTARVKRGAPRWLANRRANRRRFARRLRRNQRRAAQKRRAHARRHQRNLRRAARKIRRIQRRG</sequence>
<dbReference type="OrthoDB" id="5868127at2759"/>
<accession>A0A0N4WZE0</accession>
<keyword evidence="4" id="KW-1185">Reference proteome</keyword>
<feature type="region of interest" description="Disordered" evidence="1">
    <location>
        <begin position="108"/>
        <end position="131"/>
    </location>
</feature>
<gene>
    <name evidence="3" type="ORF">HPLM_LOCUS17295</name>
</gene>
<dbReference type="STRING" id="6290.A0A0N4WZE0"/>
<feature type="chain" id="PRO_5043124211" evidence="2">
    <location>
        <begin position="20"/>
        <end position="143"/>
    </location>
</feature>
<keyword evidence="2" id="KW-0732">Signal</keyword>
<name>A0A0N4WZE0_HAEPC</name>
<dbReference type="EMBL" id="UZAF01019882">
    <property type="protein sequence ID" value="VDO64416.1"/>
    <property type="molecule type" value="Genomic_DNA"/>
</dbReference>
<evidence type="ECO:0000313" key="5">
    <source>
        <dbReference type="WBParaSite" id="HPLM_0001730301-mRNA-1"/>
    </source>
</evidence>
<evidence type="ECO:0000313" key="3">
    <source>
        <dbReference type="EMBL" id="VDO64416.1"/>
    </source>
</evidence>
<feature type="signal peptide" evidence="2">
    <location>
        <begin position="1"/>
        <end position="19"/>
    </location>
</feature>
<dbReference type="Proteomes" id="UP000268014">
    <property type="component" value="Unassembled WGS sequence"/>
</dbReference>
<evidence type="ECO:0000256" key="1">
    <source>
        <dbReference type="SAM" id="MobiDB-lite"/>
    </source>
</evidence>
<reference evidence="3 4" key="2">
    <citation type="submission" date="2018-11" db="EMBL/GenBank/DDBJ databases">
        <authorList>
            <consortium name="Pathogen Informatics"/>
        </authorList>
    </citation>
    <scope>NUCLEOTIDE SEQUENCE [LARGE SCALE GENOMIC DNA]</scope>
    <source>
        <strain evidence="3 4">MHpl1</strain>
    </source>
</reference>
<dbReference type="AlphaFoldDB" id="A0A0N4WZE0"/>